<accession>A0AAP9GAI8</accession>
<dbReference type="Pfam" id="PF08708">
    <property type="entry name" value="PriCT_1"/>
    <property type="match status" value="1"/>
</dbReference>
<dbReference type="Pfam" id="PF03090">
    <property type="entry name" value="Replicase"/>
    <property type="match status" value="1"/>
</dbReference>
<reference evidence="3" key="3">
    <citation type="submission" date="2019-11" db="EMBL/GenBank/DDBJ databases">
        <title>Complete genome sequence of Vibrio owensii SH-14 isolated from shrimp with acute hepatopancreatic necrosis diease.</title>
        <authorList>
            <person name="Liang X."/>
            <person name="Wang Y."/>
        </authorList>
    </citation>
    <scope>NUCLEOTIDE SEQUENCE</scope>
    <source>
        <strain evidence="3">SH14</strain>
    </source>
</reference>
<dbReference type="EMBL" id="CP033137">
    <property type="protein sequence ID" value="AYO13846.1"/>
    <property type="molecule type" value="Genomic_DNA"/>
</dbReference>
<evidence type="ECO:0000313" key="2">
    <source>
        <dbReference type="EMBL" id="AYO13846.1"/>
    </source>
</evidence>
<reference evidence="2 4" key="2">
    <citation type="submission" date="2018-10" db="EMBL/GenBank/DDBJ databases">
        <title>Whole Genome of Vibrio owensii strain 170502, isolated from Acute Hepatopancreatic Necrosis Disease (AHPND) shrimp.</title>
        <authorList>
            <person name="Yan M."/>
            <person name="Wang X."/>
            <person name="Wang Y."/>
        </authorList>
    </citation>
    <scope>NUCLEOTIDE SEQUENCE [LARGE SCALE GENOMIC DNA]</scope>
    <source>
        <strain evidence="2 4">1700302</strain>
    </source>
</reference>
<dbReference type="InterPro" id="IPR004322">
    <property type="entry name" value="Plasmid_replicase_bac"/>
</dbReference>
<dbReference type="AlphaFoldDB" id="A0AAP9GAI8"/>
<evidence type="ECO:0000313" key="3">
    <source>
        <dbReference type="EMBL" id="QGH46519.1"/>
    </source>
</evidence>
<gene>
    <name evidence="3" type="ORF">APZ19_05095</name>
    <name evidence="2" type="ORF">D0812_05190</name>
</gene>
<dbReference type="RefSeq" id="WP_054824471.1">
    <property type="nucleotide sequence ID" value="NZ_CP033137.1"/>
</dbReference>
<dbReference type="InterPro" id="IPR014820">
    <property type="entry name" value="PriCT_1"/>
</dbReference>
<dbReference type="Proteomes" id="UP000272136">
    <property type="component" value="Chromosome 1"/>
</dbReference>
<protein>
    <submittedName>
        <fullName evidence="3">Replication protein A</fullName>
    </submittedName>
</protein>
<evidence type="ECO:0000259" key="1">
    <source>
        <dbReference type="Pfam" id="PF08708"/>
    </source>
</evidence>
<sequence>MLPLKTTSNSFQRLLDEAPYLSRCSDNKTAMLVRPRSYAVRWPYMQVNRKDMLSWLVFDIDHDDQAIPNPYIWQDEGLPAPNLIVRNRHSNKAHLYYAIVPVCTSDNARSKPIQYLKAVYQAMALRLKADLAYSGPVAKTPFHPWWQTTELHSQVYELGELADSVEVEAALHWSEPTNLDDLSHSRNCTLFEYARHYAYSIVKAERREGSYENFKRRVSYFAAYKNHSFGTQTPLRHSEVESVVKSVARWTWDKYYACSSVKRGVMNLSNDLDIKQRQSLAAARTHQLRRDKTKKRMINASRYLLNKGESLSITLVAKTARLCRKTVRRYFYEIQSLIEPTEDVLILPVSSLLGLRQSGPYAVHQITAPEKDLCVATGGKGNVIGFTRSPQKWAAYLNIVDG</sequence>
<keyword evidence="4" id="KW-1185">Reference proteome</keyword>
<dbReference type="Gene3D" id="1.10.340.50">
    <property type="match status" value="1"/>
</dbReference>
<organism evidence="3 5">
    <name type="scientific">Vibrio owensii</name>
    <dbReference type="NCBI Taxonomy" id="696485"/>
    <lineage>
        <taxon>Bacteria</taxon>
        <taxon>Pseudomonadati</taxon>
        <taxon>Pseudomonadota</taxon>
        <taxon>Gammaproteobacteria</taxon>
        <taxon>Vibrionales</taxon>
        <taxon>Vibrionaceae</taxon>
        <taxon>Vibrio</taxon>
    </lineage>
</organism>
<evidence type="ECO:0000313" key="5">
    <source>
        <dbReference type="Proteomes" id="UP000390336"/>
    </source>
</evidence>
<dbReference type="EMBL" id="CP045859">
    <property type="protein sequence ID" value="QGH46519.1"/>
    <property type="molecule type" value="Genomic_DNA"/>
</dbReference>
<reference evidence="3 5" key="1">
    <citation type="journal article" date="2015" name="Genome Announc.">
        <title>Draft Genome Sequence of Vibrio owensii Strain SH-14, Which Causes Shrimp Acute Hepatopancreatic Necrosis Disease.</title>
        <authorList>
            <person name="Liu L."/>
            <person name="Xiao J."/>
            <person name="Xia X."/>
            <person name="Pan Y."/>
            <person name="Yan S."/>
            <person name="Wang Y."/>
        </authorList>
    </citation>
    <scope>NUCLEOTIDE SEQUENCE [LARGE SCALE GENOMIC DNA]</scope>
    <source>
        <strain evidence="3 5">SH14</strain>
    </source>
</reference>
<evidence type="ECO:0000313" key="4">
    <source>
        <dbReference type="Proteomes" id="UP000272136"/>
    </source>
</evidence>
<proteinExistence type="predicted"/>
<feature type="domain" description="Primase C-terminal 1" evidence="1">
    <location>
        <begin position="179"/>
        <end position="253"/>
    </location>
</feature>
<dbReference type="Proteomes" id="UP000390336">
    <property type="component" value="Chromosome 1"/>
</dbReference>
<name>A0AAP9GAI8_9VIBR</name>